<dbReference type="InterPro" id="IPR036388">
    <property type="entry name" value="WH-like_DNA-bd_sf"/>
</dbReference>
<organism evidence="2 3">
    <name type="scientific">Arthrobacter livingstonensis</name>
    <dbReference type="NCBI Taxonomy" id="670078"/>
    <lineage>
        <taxon>Bacteria</taxon>
        <taxon>Bacillati</taxon>
        <taxon>Actinomycetota</taxon>
        <taxon>Actinomycetes</taxon>
        <taxon>Micrococcales</taxon>
        <taxon>Micrococcaceae</taxon>
        <taxon>Arthrobacter</taxon>
    </lineage>
</organism>
<evidence type="ECO:0000313" key="2">
    <source>
        <dbReference type="EMBL" id="PYI65464.1"/>
    </source>
</evidence>
<feature type="domain" description="Transcription regulator PadR N-terminal" evidence="1">
    <location>
        <begin position="17"/>
        <end position="84"/>
    </location>
</feature>
<dbReference type="Proteomes" id="UP000247832">
    <property type="component" value="Unassembled WGS sequence"/>
</dbReference>
<dbReference type="EMBL" id="QJVD01000024">
    <property type="protein sequence ID" value="PYI65464.1"/>
    <property type="molecule type" value="Genomic_DNA"/>
</dbReference>
<reference evidence="2 3" key="1">
    <citation type="submission" date="2018-05" db="EMBL/GenBank/DDBJ databases">
        <title>Genetic diversity of glacier-inhabiting Cryobacterium bacteria in China and description of Cryobacterium mengkeensis sp. nov. and Arthrobacter glacialis sp. nov.</title>
        <authorList>
            <person name="Liu Q."/>
            <person name="Xin Y.-H."/>
        </authorList>
    </citation>
    <scope>NUCLEOTIDE SEQUENCE [LARGE SCALE GENOMIC DNA]</scope>
    <source>
        <strain evidence="2 3">LI2</strain>
    </source>
</reference>
<comment type="caution">
    <text evidence="2">The sequence shown here is derived from an EMBL/GenBank/DDBJ whole genome shotgun (WGS) entry which is preliminary data.</text>
</comment>
<evidence type="ECO:0000313" key="3">
    <source>
        <dbReference type="Proteomes" id="UP000247832"/>
    </source>
</evidence>
<dbReference type="RefSeq" id="WP_110502386.1">
    <property type="nucleotide sequence ID" value="NZ_QJVD01000024.1"/>
</dbReference>
<dbReference type="InterPro" id="IPR005149">
    <property type="entry name" value="Tscrpt_reg_PadR_N"/>
</dbReference>
<dbReference type="OrthoDB" id="122286at2"/>
<dbReference type="InterPro" id="IPR052509">
    <property type="entry name" value="Metal_resp_DNA-bind_regulator"/>
</dbReference>
<dbReference type="Pfam" id="PF03551">
    <property type="entry name" value="PadR"/>
    <property type="match status" value="1"/>
</dbReference>
<sequence length="106" mass="11387">MARRKSEVAWADPTLLILGSLAAGPKHGYAIILDTKENADITLGPGTLYGALARLEERGLVRALPGQERRRPYEITAAGAALLAARLKAMRSFSAHGLARLRTARP</sequence>
<proteinExistence type="predicted"/>
<accession>A0A2V5L5L3</accession>
<dbReference type="PANTHER" id="PTHR33169:SF13">
    <property type="entry name" value="PADR-FAMILY TRANSCRIPTIONAL REGULATOR"/>
    <property type="match status" value="1"/>
</dbReference>
<dbReference type="Gene3D" id="1.10.10.10">
    <property type="entry name" value="Winged helix-like DNA-binding domain superfamily/Winged helix DNA-binding domain"/>
    <property type="match status" value="1"/>
</dbReference>
<dbReference type="AlphaFoldDB" id="A0A2V5L5L3"/>
<protein>
    <submittedName>
        <fullName evidence="2">PadR family transcriptional regulator</fullName>
    </submittedName>
</protein>
<name>A0A2V5L5L3_9MICC</name>
<gene>
    <name evidence="2" type="ORF">CVV68_17995</name>
</gene>
<dbReference type="SUPFAM" id="SSF46785">
    <property type="entry name" value="Winged helix' DNA-binding domain"/>
    <property type="match status" value="1"/>
</dbReference>
<dbReference type="InterPro" id="IPR036390">
    <property type="entry name" value="WH_DNA-bd_sf"/>
</dbReference>
<keyword evidence="3" id="KW-1185">Reference proteome</keyword>
<evidence type="ECO:0000259" key="1">
    <source>
        <dbReference type="Pfam" id="PF03551"/>
    </source>
</evidence>
<dbReference type="PANTHER" id="PTHR33169">
    <property type="entry name" value="PADR-FAMILY TRANSCRIPTIONAL REGULATOR"/>
    <property type="match status" value="1"/>
</dbReference>